<feature type="coiled-coil region" evidence="8">
    <location>
        <begin position="156"/>
        <end position="187"/>
    </location>
</feature>
<evidence type="ECO:0000256" key="1">
    <source>
        <dbReference type="ARBA" id="ARBA00003913"/>
    </source>
</evidence>
<comment type="function">
    <text evidence="1 7">Clathrin is the major protein of the polyhedral coat of coated pits and vesicles.</text>
</comment>
<dbReference type="InterPro" id="IPR000996">
    <property type="entry name" value="Clathrin_L-chain"/>
</dbReference>
<dbReference type="Pfam" id="PF01086">
    <property type="entry name" value="Clathrin_lg_ch"/>
    <property type="match status" value="1"/>
</dbReference>
<keyword evidence="4 7" id="KW-0472">Membrane</keyword>
<evidence type="ECO:0000256" key="3">
    <source>
        <dbReference type="ARBA" id="ARBA00005263"/>
    </source>
</evidence>
<comment type="similarity">
    <text evidence="3 7">Belongs to the clathrin light chain family.</text>
</comment>
<evidence type="ECO:0000256" key="7">
    <source>
        <dbReference type="RuleBase" id="RU363137"/>
    </source>
</evidence>
<evidence type="ECO:0000256" key="4">
    <source>
        <dbReference type="ARBA" id="ARBA00023136"/>
    </source>
</evidence>
<feature type="compositionally biased region" description="Low complexity" evidence="9">
    <location>
        <begin position="328"/>
        <end position="339"/>
    </location>
</feature>
<dbReference type="AlphaFoldDB" id="A0ABD1X769"/>
<reference evidence="11" key="1">
    <citation type="submission" date="2024-07" db="EMBL/GenBank/DDBJ databases">
        <title>Two chromosome-level genome assemblies of Korean endemic species Abeliophyllum distichum and Forsythia ovata (Oleaceae).</title>
        <authorList>
            <person name="Jang H."/>
        </authorList>
    </citation>
    <scope>NUCLEOTIDE SEQUENCE [LARGE SCALE GENOMIC DNA]</scope>
</reference>
<evidence type="ECO:0000256" key="9">
    <source>
        <dbReference type="SAM" id="MobiDB-lite"/>
    </source>
</evidence>
<evidence type="ECO:0000256" key="6">
    <source>
        <dbReference type="ARBA" id="ARBA00023329"/>
    </source>
</evidence>
<organism evidence="10 11">
    <name type="scientific">Forsythia ovata</name>
    <dbReference type="NCBI Taxonomy" id="205694"/>
    <lineage>
        <taxon>Eukaryota</taxon>
        <taxon>Viridiplantae</taxon>
        <taxon>Streptophyta</taxon>
        <taxon>Embryophyta</taxon>
        <taxon>Tracheophyta</taxon>
        <taxon>Spermatophyta</taxon>
        <taxon>Magnoliopsida</taxon>
        <taxon>eudicotyledons</taxon>
        <taxon>Gunneridae</taxon>
        <taxon>Pentapetalae</taxon>
        <taxon>asterids</taxon>
        <taxon>lamiids</taxon>
        <taxon>Lamiales</taxon>
        <taxon>Oleaceae</taxon>
        <taxon>Forsythieae</taxon>
        <taxon>Forsythia</taxon>
    </lineage>
</organism>
<evidence type="ECO:0000256" key="5">
    <source>
        <dbReference type="ARBA" id="ARBA00023176"/>
    </source>
</evidence>
<comment type="subcellular location">
    <subcellularLocation>
        <location evidence="2 7">Cytoplasmic vesicle membrane</location>
        <topology evidence="2 7">Peripheral membrane protein</topology>
        <orientation evidence="2 7">Cytoplasmic side</orientation>
    </subcellularLocation>
    <subcellularLocation>
        <location evidence="7">Membrane</location>
        <location evidence="7">Coated pit</location>
        <topology evidence="7">Peripheral membrane protein</topology>
        <orientation evidence="7">Cytoplasmic side</orientation>
    </subcellularLocation>
    <text evidence="7">Cytoplasmic face of coated pits and vesicles.</text>
</comment>
<feature type="compositionally biased region" description="Pro residues" evidence="9">
    <location>
        <begin position="263"/>
        <end position="276"/>
    </location>
</feature>
<gene>
    <name evidence="10" type="ORF">Fot_02553</name>
</gene>
<keyword evidence="6 7" id="KW-0968">Cytoplasmic vesicle</keyword>
<keyword evidence="11" id="KW-1185">Reference proteome</keyword>
<dbReference type="Proteomes" id="UP001604277">
    <property type="component" value="Unassembled WGS sequence"/>
</dbReference>
<evidence type="ECO:0000313" key="11">
    <source>
        <dbReference type="Proteomes" id="UP001604277"/>
    </source>
</evidence>
<feature type="compositionally biased region" description="Basic and acidic residues" evidence="9">
    <location>
        <begin position="36"/>
        <end position="54"/>
    </location>
</feature>
<proteinExistence type="inferred from homology"/>
<evidence type="ECO:0000256" key="8">
    <source>
        <dbReference type="SAM" id="Coils"/>
    </source>
</evidence>
<keyword evidence="8" id="KW-0175">Coiled coil</keyword>
<feature type="compositionally biased region" description="Basic and acidic residues" evidence="9">
    <location>
        <begin position="277"/>
        <end position="311"/>
    </location>
</feature>
<feature type="compositionally biased region" description="Polar residues" evidence="9">
    <location>
        <begin position="353"/>
        <end position="366"/>
    </location>
</feature>
<keyword evidence="5 7" id="KW-0168">Coated pit</keyword>
<comment type="caution">
    <text evidence="10">The sequence shown here is derived from an EMBL/GenBank/DDBJ whole genome shotgun (WGS) entry which is preliminary data.</text>
</comment>
<sequence>MDAFDEGYAGTNDGVEIQPNARPFDDDAYMGYDPSQRYDFDVLKAEEDTGHDRAPPPPPPPQPAPMAMDEFSGDPMMSNNNNNNMQSSEGYGFGGSPNPDYSPSPFDASNGIGGNENGNGKPYDTAADTEGIFTNPSPDGPLLPEPSEMREEGAAFREWRRQNAIYLEEKEKKEKEMRNQIIAEAVEYKQQFHEKRRQNCETNKAQNRERETLYLKNQEKFHKEANQQYWKAIAEIIPREGPKPGKPTDLARMRQMLLKLKQTPPPHMIPPPPPPPPEKDGKDVKGGKDAKDGKETKDGKEPKDAENEKVGTPKALQDGMVGKDGTDDTPTASPAATGDKPAPPAKDEAKSATPKTPTTYASSATGDNKDAETEAASTA</sequence>
<dbReference type="GO" id="GO:0005905">
    <property type="term" value="C:clathrin-coated pit"/>
    <property type="evidence" value="ECO:0007669"/>
    <property type="project" value="UniProtKB-KW"/>
</dbReference>
<feature type="compositionally biased region" description="Pro residues" evidence="9">
    <location>
        <begin position="55"/>
        <end position="64"/>
    </location>
</feature>
<feature type="region of interest" description="Disordered" evidence="9">
    <location>
        <begin position="1"/>
        <end position="152"/>
    </location>
</feature>
<protein>
    <recommendedName>
        <fullName evidence="7">Clathrin light chain</fullName>
    </recommendedName>
</protein>
<dbReference type="PANTHER" id="PTHR10639:SF33">
    <property type="entry name" value="CLATHRIN LIGHT CHAIN 1"/>
    <property type="match status" value="1"/>
</dbReference>
<accession>A0ABD1X769</accession>
<evidence type="ECO:0000313" key="10">
    <source>
        <dbReference type="EMBL" id="KAL2557814.1"/>
    </source>
</evidence>
<name>A0ABD1X769_9LAMI</name>
<evidence type="ECO:0000256" key="2">
    <source>
        <dbReference type="ARBA" id="ARBA00004180"/>
    </source>
</evidence>
<dbReference type="PANTHER" id="PTHR10639">
    <property type="entry name" value="CLATHRIN LIGHT CHAIN"/>
    <property type="match status" value="1"/>
</dbReference>
<feature type="compositionally biased region" description="Low complexity" evidence="9">
    <location>
        <begin position="76"/>
        <end position="88"/>
    </location>
</feature>
<dbReference type="GO" id="GO:0030659">
    <property type="term" value="C:cytoplasmic vesicle membrane"/>
    <property type="evidence" value="ECO:0007669"/>
    <property type="project" value="UniProtKB-SubCell"/>
</dbReference>
<dbReference type="EMBL" id="JBFOLJ010000001">
    <property type="protein sequence ID" value="KAL2557814.1"/>
    <property type="molecule type" value="Genomic_DNA"/>
</dbReference>
<feature type="region of interest" description="Disordered" evidence="9">
    <location>
        <begin position="235"/>
        <end position="379"/>
    </location>
</feature>